<keyword evidence="15" id="KW-1185">Reference proteome</keyword>
<comment type="caution">
    <text evidence="11">Lacks conserved residue(s) required for the propagation of feature annotation.</text>
</comment>
<dbReference type="PANTHER" id="PTHR11085">
    <property type="entry name" value="NAD-DEPENDENT PROTEIN DEACYLASE SIRTUIN-5, MITOCHONDRIAL-RELATED"/>
    <property type="match status" value="1"/>
</dbReference>
<evidence type="ECO:0000256" key="8">
    <source>
        <dbReference type="ARBA" id="ARBA00043039"/>
    </source>
</evidence>
<reference evidence="15" key="1">
    <citation type="journal article" date="2004" name="Nature">
        <title>Genome duplication in the teleost fish Tetraodon nigroviridis reveals the early vertebrate proto-karyotype.</title>
        <authorList>
            <person name="Jaillon O."/>
            <person name="Aury J.-M."/>
            <person name="Brunet F."/>
            <person name="Petit J.-L."/>
            <person name="Stange-Thomann N."/>
            <person name="Mauceli E."/>
            <person name="Bouneau L."/>
            <person name="Fischer C."/>
            <person name="Ozouf-Costaz C."/>
            <person name="Bernot A."/>
            <person name="Nicaud S."/>
            <person name="Jaffe D."/>
            <person name="Fisher S."/>
            <person name="Lutfalla G."/>
            <person name="Dossat C."/>
            <person name="Segurens B."/>
            <person name="Dasilva C."/>
            <person name="Salanoubat M."/>
            <person name="Levy M."/>
            <person name="Boudet N."/>
            <person name="Castellano S."/>
            <person name="Anthouard V."/>
            <person name="Jubin C."/>
            <person name="Castelli V."/>
            <person name="Katinka M."/>
            <person name="Vacherie B."/>
            <person name="Biemont C."/>
            <person name="Skalli Z."/>
            <person name="Cattolico L."/>
            <person name="Poulain J."/>
            <person name="De Berardinis V."/>
            <person name="Cruaud C."/>
            <person name="Duprat S."/>
            <person name="Brottier P."/>
            <person name="Coutanceau J.-P."/>
            <person name="Gouzy J."/>
            <person name="Parra G."/>
            <person name="Lardier G."/>
            <person name="Chapple C."/>
            <person name="McKernan K.J."/>
            <person name="McEwan P."/>
            <person name="Bosak S."/>
            <person name="Kellis M."/>
            <person name="Volff J.-N."/>
            <person name="Guigo R."/>
            <person name="Zody M.C."/>
            <person name="Mesirov J."/>
            <person name="Lindblad-Toh K."/>
            <person name="Birren B."/>
            <person name="Nusbaum C."/>
            <person name="Kahn D."/>
            <person name="Robinson-Rechavi M."/>
            <person name="Laudet V."/>
            <person name="Schachter V."/>
            <person name="Quetier F."/>
            <person name="Saurin W."/>
            <person name="Scarpelli C."/>
            <person name="Wincker P."/>
            <person name="Lander E.S."/>
            <person name="Weissenbach J."/>
            <person name="Roest Crollius H."/>
        </authorList>
    </citation>
    <scope>NUCLEOTIDE SEQUENCE [LARGE SCALE GENOMIC DNA]</scope>
</reference>
<dbReference type="GO" id="GO:0070403">
    <property type="term" value="F:NAD+ binding"/>
    <property type="evidence" value="ECO:0007669"/>
    <property type="project" value="InterPro"/>
</dbReference>
<organism evidence="14 15">
    <name type="scientific">Tetraodon nigroviridis</name>
    <name type="common">Spotted green pufferfish</name>
    <name type="synonym">Chelonodon nigroviridis</name>
    <dbReference type="NCBI Taxonomy" id="99883"/>
    <lineage>
        <taxon>Eukaryota</taxon>
        <taxon>Metazoa</taxon>
        <taxon>Chordata</taxon>
        <taxon>Craniata</taxon>
        <taxon>Vertebrata</taxon>
        <taxon>Euteleostomi</taxon>
        <taxon>Actinopterygii</taxon>
        <taxon>Neopterygii</taxon>
        <taxon>Teleostei</taxon>
        <taxon>Neoteleostei</taxon>
        <taxon>Acanthomorphata</taxon>
        <taxon>Eupercaria</taxon>
        <taxon>Tetraodontiformes</taxon>
        <taxon>Tetradontoidea</taxon>
        <taxon>Tetraodontidae</taxon>
        <taxon>Tetraodon</taxon>
    </lineage>
</organism>
<reference evidence="14" key="2">
    <citation type="submission" date="2025-08" db="UniProtKB">
        <authorList>
            <consortium name="Ensembl"/>
        </authorList>
    </citation>
    <scope>IDENTIFICATION</scope>
</reference>
<dbReference type="InterPro" id="IPR003000">
    <property type="entry name" value="Sirtuin"/>
</dbReference>
<accession>H3DQV1</accession>
<feature type="domain" description="Deacetylase sirtuin-type" evidence="13">
    <location>
        <begin position="55"/>
        <end position="115"/>
    </location>
</feature>
<dbReference type="Pfam" id="PF02146">
    <property type="entry name" value="SIR2"/>
    <property type="match status" value="1"/>
</dbReference>
<dbReference type="Proteomes" id="UP000007303">
    <property type="component" value="Unassembled WGS sequence"/>
</dbReference>
<feature type="compositionally biased region" description="Basic and acidic residues" evidence="12">
    <location>
        <begin position="1"/>
        <end position="13"/>
    </location>
</feature>
<evidence type="ECO:0000259" key="13">
    <source>
        <dbReference type="PROSITE" id="PS50305"/>
    </source>
</evidence>
<keyword evidence="1" id="KW-0808">Transferase</keyword>
<evidence type="ECO:0000256" key="9">
    <source>
        <dbReference type="ARBA" id="ARBA00048378"/>
    </source>
</evidence>
<evidence type="ECO:0000256" key="2">
    <source>
        <dbReference type="ARBA" id="ARBA00022723"/>
    </source>
</evidence>
<dbReference type="PANTHER" id="PTHR11085:SF6">
    <property type="entry name" value="NAD-DEPENDENT PROTEIN DEACETYLASE SIRTUIN-2"/>
    <property type="match status" value="1"/>
</dbReference>
<dbReference type="GO" id="GO:0046872">
    <property type="term" value="F:metal ion binding"/>
    <property type="evidence" value="ECO:0007669"/>
    <property type="project" value="UniProtKB-KW"/>
</dbReference>
<dbReference type="STRING" id="99883.ENSTNIP00000022900"/>
<evidence type="ECO:0000256" key="4">
    <source>
        <dbReference type="ARBA" id="ARBA00023027"/>
    </source>
</evidence>
<dbReference type="Ensembl" id="ENSTNIT00000023142.1">
    <property type="protein sequence ID" value="ENSTNIP00000022900.1"/>
    <property type="gene ID" value="ENSTNIG00000019657.1"/>
</dbReference>
<evidence type="ECO:0000256" key="6">
    <source>
        <dbReference type="ARBA" id="ARBA00041829"/>
    </source>
</evidence>
<dbReference type="InterPro" id="IPR050134">
    <property type="entry name" value="NAD-dep_sirtuin_deacylases"/>
</dbReference>
<dbReference type="GO" id="GO:0017136">
    <property type="term" value="F:histone deacetylase activity, NAD-dependent"/>
    <property type="evidence" value="ECO:0007669"/>
    <property type="project" value="TreeGrafter"/>
</dbReference>
<evidence type="ECO:0000313" key="15">
    <source>
        <dbReference type="Proteomes" id="UP000007303"/>
    </source>
</evidence>
<evidence type="ECO:0000256" key="12">
    <source>
        <dbReference type="SAM" id="MobiDB-lite"/>
    </source>
</evidence>
<sequence length="115" mass="12404">MSDASELPKKEEGALSPELQEQSDDSSEDEAAEDSMLDFLRNLFSRNLGIGTPDKVLDELTLEGVAQYIKSGKCKNIICMVGAGISTSAGIPDFRSPGTGLYANLQKYNLPYPEA</sequence>
<evidence type="ECO:0000256" key="3">
    <source>
        <dbReference type="ARBA" id="ARBA00022833"/>
    </source>
</evidence>
<reference evidence="14" key="3">
    <citation type="submission" date="2025-09" db="UniProtKB">
        <authorList>
            <consortium name="Ensembl"/>
        </authorList>
    </citation>
    <scope>IDENTIFICATION</scope>
</reference>
<keyword evidence="4" id="KW-0520">NAD</keyword>
<proteinExistence type="predicted"/>
<comment type="catalytic activity">
    <reaction evidence="9">
        <text>N(6)-hexadecanoyl-L-lysyl-[protein] + NAD(+) + H2O = 2''-O-hexadecanoyl-ADP-D-ribose + nicotinamide + L-lysyl-[protein]</text>
        <dbReference type="Rhea" id="RHEA:70563"/>
        <dbReference type="Rhea" id="RHEA-COMP:9752"/>
        <dbReference type="Rhea" id="RHEA-COMP:14175"/>
        <dbReference type="ChEBI" id="CHEBI:15377"/>
        <dbReference type="ChEBI" id="CHEBI:17154"/>
        <dbReference type="ChEBI" id="CHEBI:29969"/>
        <dbReference type="ChEBI" id="CHEBI:57540"/>
        <dbReference type="ChEBI" id="CHEBI:138936"/>
        <dbReference type="ChEBI" id="CHEBI:189673"/>
    </reaction>
    <physiologicalReaction direction="left-to-right" evidence="9">
        <dbReference type="Rhea" id="RHEA:70564"/>
    </physiologicalReaction>
</comment>
<evidence type="ECO:0000313" key="14">
    <source>
        <dbReference type="Ensembl" id="ENSTNIP00000022900.1"/>
    </source>
</evidence>
<keyword evidence="2" id="KW-0479">Metal-binding</keyword>
<dbReference type="PROSITE" id="PS50305">
    <property type="entry name" value="SIRTUIN"/>
    <property type="match status" value="1"/>
</dbReference>
<dbReference type="HOGENOM" id="CLU_170033_0_0_1"/>
<keyword evidence="3" id="KW-0862">Zinc</keyword>
<dbReference type="InParanoid" id="H3DQV1"/>
<evidence type="ECO:0000256" key="7">
    <source>
        <dbReference type="ARBA" id="ARBA00042077"/>
    </source>
</evidence>
<dbReference type="InterPro" id="IPR026590">
    <property type="entry name" value="Ssirtuin_cat_dom"/>
</dbReference>
<dbReference type="AlphaFoldDB" id="H3DQV1"/>
<dbReference type="GO" id="GO:0005634">
    <property type="term" value="C:nucleus"/>
    <property type="evidence" value="ECO:0007669"/>
    <property type="project" value="TreeGrafter"/>
</dbReference>
<comment type="catalytic activity">
    <reaction evidence="10">
        <text>N(6)-tetradecanoyl-L-lysyl-[protein] + NAD(+) + H2O = 2''-O-tetradecanoyl-ADP-D-ribose + nicotinamide + L-lysyl-[protein]</text>
        <dbReference type="Rhea" id="RHEA:70567"/>
        <dbReference type="Rhea" id="RHEA-COMP:9752"/>
        <dbReference type="Rhea" id="RHEA-COMP:15437"/>
        <dbReference type="ChEBI" id="CHEBI:15377"/>
        <dbReference type="ChEBI" id="CHEBI:17154"/>
        <dbReference type="ChEBI" id="CHEBI:29969"/>
        <dbReference type="ChEBI" id="CHEBI:57540"/>
        <dbReference type="ChEBI" id="CHEBI:141129"/>
        <dbReference type="ChEBI" id="CHEBI:189674"/>
    </reaction>
    <physiologicalReaction direction="left-to-right" evidence="10">
        <dbReference type="Rhea" id="RHEA:70568"/>
    </physiologicalReaction>
</comment>
<dbReference type="SUPFAM" id="SSF52467">
    <property type="entry name" value="DHS-like NAD/FAD-binding domain"/>
    <property type="match status" value="1"/>
</dbReference>
<evidence type="ECO:0000256" key="1">
    <source>
        <dbReference type="ARBA" id="ARBA00022679"/>
    </source>
</evidence>
<feature type="compositionally biased region" description="Acidic residues" evidence="12">
    <location>
        <begin position="21"/>
        <end position="33"/>
    </location>
</feature>
<dbReference type="InterPro" id="IPR029035">
    <property type="entry name" value="DHS-like_NAD/FAD-binding_dom"/>
</dbReference>
<name>H3DQV1_TETNG</name>
<evidence type="ECO:0000256" key="11">
    <source>
        <dbReference type="PROSITE-ProRule" id="PRU00236"/>
    </source>
</evidence>
<evidence type="ECO:0000256" key="10">
    <source>
        <dbReference type="ARBA" id="ARBA00048905"/>
    </source>
</evidence>
<dbReference type="GeneTree" id="ENSGT00940000157514"/>
<feature type="region of interest" description="Disordered" evidence="12">
    <location>
        <begin position="1"/>
        <end position="33"/>
    </location>
</feature>
<protein>
    <recommendedName>
        <fullName evidence="5">NAD-dependent protein deacetylase sirtuin-2</fullName>
    </recommendedName>
    <alternativeName>
        <fullName evidence="7">NAD-dependent protein defatty-acylase sirtuin-2</fullName>
    </alternativeName>
    <alternativeName>
        <fullName evidence="8">Regulatory protein SIR2 homolog 2</fullName>
    </alternativeName>
    <alternativeName>
        <fullName evidence="6">SIR2-like protein 2</fullName>
    </alternativeName>
</protein>
<dbReference type="Gene3D" id="3.40.50.1220">
    <property type="entry name" value="TPP-binding domain"/>
    <property type="match status" value="1"/>
</dbReference>
<evidence type="ECO:0000256" key="5">
    <source>
        <dbReference type="ARBA" id="ARBA00040697"/>
    </source>
</evidence>